<dbReference type="SUPFAM" id="SSF48371">
    <property type="entry name" value="ARM repeat"/>
    <property type="match status" value="1"/>
</dbReference>
<protein>
    <submittedName>
        <fullName evidence="1">Phycocyanin alpha phycocyanobilin lyase; CpcF</fullName>
    </submittedName>
</protein>
<dbReference type="GeneID" id="6481726"/>
<reference evidence="1" key="2">
    <citation type="journal article" date="2008" name="Curr. Biol.">
        <title>Chromatophore genome sequence of Paulinella sheds light on acquisition of photosynthesis by eukaryotes.</title>
        <authorList>
            <person name="Nowack E.C.M."/>
            <person name="Melkonian M."/>
            <person name="Gloeckner G."/>
        </authorList>
    </citation>
    <scope>NUCLEOTIDE SEQUENCE [LARGE SCALE GENOMIC DNA]</scope>
</reference>
<organism evidence="1">
    <name type="scientific">Paulinella chromatophora</name>
    <dbReference type="NCBI Taxonomy" id="39717"/>
    <lineage>
        <taxon>Eukaryota</taxon>
        <taxon>Sar</taxon>
        <taxon>Rhizaria</taxon>
        <taxon>Cercozoa</taxon>
        <taxon>Imbricatea</taxon>
        <taxon>Silicofilosea</taxon>
        <taxon>Euglyphida</taxon>
        <taxon>Paulinellidae</taxon>
        <taxon>Paulinella</taxon>
    </lineage>
</organism>
<dbReference type="AlphaFoldDB" id="B1X531"/>
<dbReference type="InterPro" id="IPR011989">
    <property type="entry name" value="ARM-like"/>
</dbReference>
<accession>B1X531</accession>
<gene>
    <name evidence="1" type="primary">cpcF</name>
    <name evidence="1" type="ordered locus">PCC_0624</name>
</gene>
<proteinExistence type="predicted"/>
<sequence length="224" mass="24452">MSIIRTQSNDFDYIEKPELIDLISAVKKSDNTLDLISTTRTLAKARTVDGIPTLLEVLGFNNPGAAIAAVDGLVALGEKAVIPLLTNLDQYNYGARAWGIRALALIGDVRGIEVLEIALKDDIAPSVRRAAARGLGNLNLMPLLPAEQILIEERCLIALETGCHDAEWIVRYAVVVGLECCTLKNCKGLQSIKRARRALKYLYGTSEKVVKERSNLALKRLATL</sequence>
<keyword evidence="1" id="KW-0456">Lyase</keyword>
<dbReference type="InterPro" id="IPR004155">
    <property type="entry name" value="PBS_lyase_HEAT"/>
</dbReference>
<name>B1X531_PAUCH</name>
<dbReference type="Gene3D" id="1.25.10.10">
    <property type="entry name" value="Leucine-rich Repeat Variant"/>
    <property type="match status" value="1"/>
</dbReference>
<dbReference type="InterPro" id="IPR016024">
    <property type="entry name" value="ARM-type_fold"/>
</dbReference>
<evidence type="ECO:0000313" key="1">
    <source>
        <dbReference type="EMBL" id="ACB43050.1"/>
    </source>
</evidence>
<keyword evidence="1" id="KW-0934">Plastid</keyword>
<geneLocation type="organellar chromatophore" evidence="1"/>
<dbReference type="EMBL" id="CP000815">
    <property type="protein sequence ID" value="ACB43050.1"/>
    <property type="molecule type" value="Genomic_DNA"/>
</dbReference>
<reference evidence="1" key="1">
    <citation type="submission" date="2007-08" db="EMBL/GenBank/DDBJ databases">
        <authorList>
            <person name="Gloeckner G."/>
            <person name="Nowack E."/>
            <person name="Melkonian M."/>
        </authorList>
    </citation>
    <scope>NUCLEOTIDE SEQUENCE</scope>
</reference>
<dbReference type="RefSeq" id="YP_002049260.1">
    <property type="nucleotide sequence ID" value="NC_011087.1"/>
</dbReference>
<dbReference type="GO" id="GO:0016829">
    <property type="term" value="F:lyase activity"/>
    <property type="evidence" value="ECO:0007669"/>
    <property type="project" value="UniProtKB-KW"/>
</dbReference>
<dbReference type="Pfam" id="PF03130">
    <property type="entry name" value="HEAT_PBS"/>
    <property type="match status" value="1"/>
</dbReference>